<evidence type="ECO:0000313" key="3">
    <source>
        <dbReference type="Proteomes" id="UP000243579"/>
    </source>
</evidence>
<dbReference type="AlphaFoldDB" id="A0A1V9ZDT7"/>
<dbReference type="CDD" id="cd00403">
    <property type="entry name" value="Ribosomal_L1"/>
    <property type="match status" value="1"/>
</dbReference>
<feature type="region of interest" description="Disordered" evidence="1">
    <location>
        <begin position="236"/>
        <end position="260"/>
    </location>
</feature>
<dbReference type="InterPro" id="IPR028364">
    <property type="entry name" value="Ribosomal_uL1/biogenesis"/>
</dbReference>
<dbReference type="OrthoDB" id="10251727at2759"/>
<organism evidence="2 3">
    <name type="scientific">Achlya hypogyna</name>
    <name type="common">Oomycete</name>
    <name type="synonym">Protoachlya hypogyna</name>
    <dbReference type="NCBI Taxonomy" id="1202772"/>
    <lineage>
        <taxon>Eukaryota</taxon>
        <taxon>Sar</taxon>
        <taxon>Stramenopiles</taxon>
        <taxon>Oomycota</taxon>
        <taxon>Saprolegniomycetes</taxon>
        <taxon>Saprolegniales</taxon>
        <taxon>Achlyaceae</taxon>
        <taxon>Achlya</taxon>
    </lineage>
</organism>
<protein>
    <recommendedName>
        <fullName evidence="4">Ribosomal protein L1</fullName>
    </recommendedName>
</protein>
<sequence>MERLDRDQVQRAVVALKQFVKKQEADKPKKARESQAISLVLTRQSVPATSSPKPIPIALPHSMRDDGDCVLFVKDADLKRIKEALKKDPVPAITKVMGLKKIKEQFTDAKERRELYLSYATFLVDERVLTTLKTLLGKGFFDAKKQPFAVQVSMRNVGAHVRQVLTGTTMVLSTGPCINVKVAHHKMPNADIVDNVMDATELVVAQIGKKWKNVKSLSIKTAESVALPVYGAPGTATTSLTKKRKTTDVGEKQTKKAKQH</sequence>
<evidence type="ECO:0000313" key="2">
    <source>
        <dbReference type="EMBL" id="OQR96107.1"/>
    </source>
</evidence>
<evidence type="ECO:0008006" key="4">
    <source>
        <dbReference type="Google" id="ProtNLM"/>
    </source>
</evidence>
<proteinExistence type="predicted"/>
<dbReference type="Gene3D" id="3.30.190.20">
    <property type="match status" value="1"/>
</dbReference>
<dbReference type="InterPro" id="IPR016095">
    <property type="entry name" value="Ribosomal_uL1_3-a/b-sand"/>
</dbReference>
<dbReference type="SUPFAM" id="SSF56808">
    <property type="entry name" value="Ribosomal protein L1"/>
    <property type="match status" value="1"/>
</dbReference>
<dbReference type="InterPro" id="IPR023674">
    <property type="entry name" value="Ribosomal_uL1-like"/>
</dbReference>
<accession>A0A1V9ZDT7</accession>
<comment type="caution">
    <text evidence="2">The sequence shown here is derived from an EMBL/GenBank/DDBJ whole genome shotgun (WGS) entry which is preliminary data.</text>
</comment>
<dbReference type="EMBL" id="JNBR01000154">
    <property type="protein sequence ID" value="OQR96107.1"/>
    <property type="molecule type" value="Genomic_DNA"/>
</dbReference>
<reference evidence="2 3" key="1">
    <citation type="journal article" date="2014" name="Genome Biol. Evol.">
        <title>The secreted proteins of Achlya hypogyna and Thraustotheca clavata identify the ancestral oomycete secretome and reveal gene acquisitions by horizontal gene transfer.</title>
        <authorList>
            <person name="Misner I."/>
            <person name="Blouin N."/>
            <person name="Leonard G."/>
            <person name="Richards T.A."/>
            <person name="Lane C.E."/>
        </authorList>
    </citation>
    <scope>NUCLEOTIDE SEQUENCE [LARGE SCALE GENOMIC DNA]</scope>
    <source>
        <strain evidence="2 3">ATCC 48635</strain>
    </source>
</reference>
<dbReference type="Pfam" id="PF00687">
    <property type="entry name" value="Ribosomal_L1"/>
    <property type="match status" value="1"/>
</dbReference>
<gene>
    <name evidence="2" type="ORF">ACHHYP_17033</name>
</gene>
<keyword evidence="3" id="KW-1185">Reference proteome</keyword>
<dbReference type="Proteomes" id="UP000243579">
    <property type="component" value="Unassembled WGS sequence"/>
</dbReference>
<name>A0A1V9ZDT7_ACHHY</name>
<evidence type="ECO:0000256" key="1">
    <source>
        <dbReference type="SAM" id="MobiDB-lite"/>
    </source>
</evidence>
<dbReference type="Gene3D" id="3.40.50.790">
    <property type="match status" value="1"/>
</dbReference>
<dbReference type="STRING" id="1202772.A0A1V9ZDT7"/>